<sequence>MKNESTGSISPDNLTDWAQVRAMKDEDIHHDADSPKTTTEDWEGAVMKVAGHEVGTVRTRGRQKTPPKVQLSLRISPDIVEFFRATGDGWQTRMDDALREWVEQHKAA</sequence>
<feature type="compositionally biased region" description="Basic and acidic residues" evidence="1">
    <location>
        <begin position="22"/>
        <end position="34"/>
    </location>
</feature>
<dbReference type="Pfam" id="PF14384">
    <property type="entry name" value="BrnA_antitoxin"/>
    <property type="match status" value="1"/>
</dbReference>
<dbReference type="InterPro" id="IPR025528">
    <property type="entry name" value="BrnA_antitoxin"/>
</dbReference>
<keyword evidence="3" id="KW-1185">Reference proteome</keyword>
<feature type="compositionally biased region" description="Polar residues" evidence="1">
    <location>
        <begin position="1"/>
        <end position="13"/>
    </location>
</feature>
<reference evidence="2 3" key="1">
    <citation type="submission" date="2023-08" db="EMBL/GenBank/DDBJ databases">
        <title>New molecular markers tilS and rpoB for phylogenetic and monitoring studies of the genus Thiothrix biodiversity.</title>
        <authorList>
            <person name="Ravin N.V."/>
            <person name="Smolyakov D."/>
            <person name="Markov N.D."/>
            <person name="Beletsky A.V."/>
            <person name="Mardanov A.V."/>
            <person name="Rudenko T.S."/>
            <person name="Grabovich M.Y."/>
        </authorList>
    </citation>
    <scope>NUCLEOTIDE SEQUENCE [LARGE SCALE GENOMIC DNA]</scope>
    <source>
        <strain evidence="2 3">MK1</strain>
    </source>
</reference>
<proteinExistence type="predicted"/>
<feature type="region of interest" description="Disordered" evidence="1">
    <location>
        <begin position="1"/>
        <end position="43"/>
    </location>
</feature>
<protein>
    <submittedName>
        <fullName evidence="2">BrnA antitoxin family protein</fullName>
    </submittedName>
</protein>
<dbReference type="Proteomes" id="UP001236657">
    <property type="component" value="Chromosome"/>
</dbReference>
<evidence type="ECO:0000313" key="3">
    <source>
        <dbReference type="Proteomes" id="UP001236657"/>
    </source>
</evidence>
<name>A0ABY9MPI3_9GAMM</name>
<dbReference type="RefSeq" id="WP_308895051.1">
    <property type="nucleotide sequence ID" value="NZ_CP133218.1"/>
</dbReference>
<organism evidence="2 3">
    <name type="scientific">Thiothrix lacustris</name>
    <dbReference type="NCBI Taxonomy" id="525917"/>
    <lineage>
        <taxon>Bacteria</taxon>
        <taxon>Pseudomonadati</taxon>
        <taxon>Pseudomonadota</taxon>
        <taxon>Gammaproteobacteria</taxon>
        <taxon>Thiotrichales</taxon>
        <taxon>Thiotrichaceae</taxon>
        <taxon>Thiothrix</taxon>
    </lineage>
</organism>
<dbReference type="EMBL" id="CP133218">
    <property type="protein sequence ID" value="WML90564.1"/>
    <property type="molecule type" value="Genomic_DNA"/>
</dbReference>
<evidence type="ECO:0000313" key="2">
    <source>
        <dbReference type="EMBL" id="WML90564.1"/>
    </source>
</evidence>
<evidence type="ECO:0000256" key="1">
    <source>
        <dbReference type="SAM" id="MobiDB-lite"/>
    </source>
</evidence>
<accession>A0ABY9MPI3</accession>
<gene>
    <name evidence="2" type="ORF">RCF98_16540</name>
</gene>